<organism evidence="3 4">
    <name type="scientific">Camelliibacillus cellulosilyticus</name>
    <dbReference type="NCBI Taxonomy" id="2174486"/>
    <lineage>
        <taxon>Bacteria</taxon>
        <taxon>Bacillati</taxon>
        <taxon>Bacillota</taxon>
        <taxon>Bacilli</taxon>
        <taxon>Bacillales</taxon>
        <taxon>Sporolactobacillaceae</taxon>
        <taxon>Camelliibacillus</taxon>
    </lineage>
</organism>
<comment type="similarity">
    <text evidence="1">Belongs to the short-chain dehydrogenases/reductases (SDR) family.</text>
</comment>
<evidence type="ECO:0000256" key="2">
    <source>
        <dbReference type="ARBA" id="ARBA00023002"/>
    </source>
</evidence>
<dbReference type="PANTHER" id="PTHR43639">
    <property type="entry name" value="OXIDOREDUCTASE, SHORT-CHAIN DEHYDROGENASE/REDUCTASE FAMILY (AFU_ORTHOLOGUE AFUA_5G02870)"/>
    <property type="match status" value="1"/>
</dbReference>
<dbReference type="Gene3D" id="3.40.50.720">
    <property type="entry name" value="NAD(P)-binding Rossmann-like Domain"/>
    <property type="match status" value="1"/>
</dbReference>
<dbReference type="InterPro" id="IPR002347">
    <property type="entry name" value="SDR_fam"/>
</dbReference>
<dbReference type="PANTHER" id="PTHR43639:SF1">
    <property type="entry name" value="SHORT-CHAIN DEHYDROGENASE_REDUCTASE FAMILY PROTEIN"/>
    <property type="match status" value="1"/>
</dbReference>
<sequence>MDDTQQSLKNNRDQSLRYAGKVVCVTGSSRGIGRTLALRFAQEGADVVINYFRNGDAAREVVKDIEAMGRKALLVRANMAQEEKILHLFNEIRREFGRLDVFVHNAASGRNRTAMEVDTKGWDWTLNINTRAFLIGAQQAAGLMPEEGGAMLALSSFGSDHVFPYYTSVGSSKAALESLVRYFAIELAPRKINVNAISAGAVMTDALSHFPEMDKTLAHLKKKMPYHRLVAPDDIANATLFLCSKDAEMIRGQTIRLDGGITLLIP</sequence>
<keyword evidence="2 3" id="KW-0560">Oxidoreductase</keyword>
<dbReference type="RefSeq" id="WP_376846545.1">
    <property type="nucleotide sequence ID" value="NZ_JBHSFW010000008.1"/>
</dbReference>
<dbReference type="PRINTS" id="PR00081">
    <property type="entry name" value="GDHRDH"/>
</dbReference>
<evidence type="ECO:0000313" key="3">
    <source>
        <dbReference type="EMBL" id="MFC4619452.1"/>
    </source>
</evidence>
<reference evidence="4" key="1">
    <citation type="journal article" date="2019" name="Int. J. Syst. Evol. Microbiol.">
        <title>The Global Catalogue of Microorganisms (GCM) 10K type strain sequencing project: providing services to taxonomists for standard genome sequencing and annotation.</title>
        <authorList>
            <consortium name="The Broad Institute Genomics Platform"/>
            <consortium name="The Broad Institute Genome Sequencing Center for Infectious Disease"/>
            <person name="Wu L."/>
            <person name="Ma J."/>
        </authorList>
    </citation>
    <scope>NUCLEOTIDE SEQUENCE [LARGE SCALE GENOMIC DNA]</scope>
    <source>
        <strain evidence="4">CGMCC 1.16306</strain>
    </source>
</reference>
<dbReference type="NCBIfam" id="NF005975">
    <property type="entry name" value="PRK08063.1"/>
    <property type="match status" value="1"/>
</dbReference>
<dbReference type="EMBL" id="JBHSFW010000008">
    <property type="protein sequence ID" value="MFC4619452.1"/>
    <property type="molecule type" value="Genomic_DNA"/>
</dbReference>
<dbReference type="Pfam" id="PF13561">
    <property type="entry name" value="adh_short_C2"/>
    <property type="match status" value="1"/>
</dbReference>
<name>A0ABV9GQE8_9BACL</name>
<gene>
    <name evidence="3" type="primary">fabL</name>
    <name evidence="3" type="ORF">ACFO4N_12090</name>
</gene>
<proteinExistence type="inferred from homology"/>
<dbReference type="SUPFAM" id="SSF51735">
    <property type="entry name" value="NAD(P)-binding Rossmann-fold domains"/>
    <property type="match status" value="1"/>
</dbReference>
<dbReference type="EC" id="1.3.1.104" evidence="3"/>
<protein>
    <submittedName>
        <fullName evidence="3">Enoyl-[acyl-carrier-protein] reductase FabL</fullName>
        <ecNumber evidence="3">1.3.1.104</ecNumber>
    </submittedName>
</protein>
<dbReference type="InterPro" id="IPR036291">
    <property type="entry name" value="NAD(P)-bd_dom_sf"/>
</dbReference>
<dbReference type="CDD" id="cd05359">
    <property type="entry name" value="ChcA_like_SDR_c"/>
    <property type="match status" value="1"/>
</dbReference>
<evidence type="ECO:0000313" key="4">
    <source>
        <dbReference type="Proteomes" id="UP001596022"/>
    </source>
</evidence>
<evidence type="ECO:0000256" key="1">
    <source>
        <dbReference type="ARBA" id="ARBA00006484"/>
    </source>
</evidence>
<dbReference type="Proteomes" id="UP001596022">
    <property type="component" value="Unassembled WGS sequence"/>
</dbReference>
<comment type="caution">
    <text evidence="3">The sequence shown here is derived from an EMBL/GenBank/DDBJ whole genome shotgun (WGS) entry which is preliminary data.</text>
</comment>
<keyword evidence="4" id="KW-1185">Reference proteome</keyword>
<accession>A0ABV9GQE8</accession>
<dbReference type="GO" id="GO:0141148">
    <property type="term" value="F:enoyl-[acyl-carrier-protein] reductase (NADPH) activity"/>
    <property type="evidence" value="ECO:0007669"/>
    <property type="project" value="UniProtKB-EC"/>
</dbReference>